<dbReference type="GO" id="GO:0006289">
    <property type="term" value="P:nucleotide-excision repair"/>
    <property type="evidence" value="ECO:0007669"/>
    <property type="project" value="TreeGrafter"/>
</dbReference>
<dbReference type="GO" id="GO:0043138">
    <property type="term" value="F:3'-5' DNA helicase activity"/>
    <property type="evidence" value="ECO:0007669"/>
    <property type="project" value="TreeGrafter"/>
</dbReference>
<protein>
    <submittedName>
        <fullName evidence="5">DEAD/DEAH box helicase</fullName>
    </submittedName>
</protein>
<keyword evidence="2" id="KW-0067">ATP-binding</keyword>
<evidence type="ECO:0000313" key="6">
    <source>
        <dbReference type="Proteomes" id="UP000515377"/>
    </source>
</evidence>
<dbReference type="PROSITE" id="PS51194">
    <property type="entry name" value="HELICASE_CTER"/>
    <property type="match status" value="1"/>
</dbReference>
<keyword evidence="5" id="KW-0378">Hydrolase</keyword>
<evidence type="ECO:0000259" key="4">
    <source>
        <dbReference type="PROSITE" id="PS51194"/>
    </source>
</evidence>
<dbReference type="AlphaFoldDB" id="A0A9X7YCP0"/>
<proteinExistence type="predicted"/>
<evidence type="ECO:0000256" key="2">
    <source>
        <dbReference type="ARBA" id="ARBA00022840"/>
    </source>
</evidence>
<accession>A0A9X7YCP0</accession>
<keyword evidence="1" id="KW-0547">Nucleotide-binding</keyword>
<dbReference type="PROSITE" id="PS51192">
    <property type="entry name" value="HELICASE_ATP_BIND_1"/>
    <property type="match status" value="1"/>
</dbReference>
<dbReference type="Pfam" id="PF00270">
    <property type="entry name" value="DEAD"/>
    <property type="match status" value="1"/>
</dbReference>
<dbReference type="InterPro" id="IPR027417">
    <property type="entry name" value="P-loop_NTPase"/>
</dbReference>
<feature type="domain" description="Helicase C-terminal" evidence="4">
    <location>
        <begin position="282"/>
        <end position="427"/>
    </location>
</feature>
<reference evidence="5 6" key="1">
    <citation type="submission" date="2020-07" db="EMBL/GenBank/DDBJ databases">
        <title>Whole genome sequence of Sphingobium yanoikuyae A3.</title>
        <authorList>
            <person name="Han S.-S."/>
        </authorList>
    </citation>
    <scope>NUCLEOTIDE SEQUENCE [LARGE SCALE GENOMIC DNA]</scope>
    <source>
        <strain evidence="5 6">A3</strain>
    </source>
</reference>
<dbReference type="Proteomes" id="UP000515377">
    <property type="component" value="Chromosome"/>
</dbReference>
<dbReference type="InterPro" id="IPR001650">
    <property type="entry name" value="Helicase_C-like"/>
</dbReference>
<dbReference type="SMART" id="SM00490">
    <property type="entry name" value="HELICc"/>
    <property type="match status" value="1"/>
</dbReference>
<evidence type="ECO:0000259" key="3">
    <source>
        <dbReference type="PROSITE" id="PS51192"/>
    </source>
</evidence>
<dbReference type="PANTHER" id="PTHR47957:SF3">
    <property type="entry name" value="ATP-DEPENDENT HELICASE HRQ1"/>
    <property type="match status" value="1"/>
</dbReference>
<dbReference type="InterPro" id="IPR011545">
    <property type="entry name" value="DEAD/DEAH_box_helicase_dom"/>
</dbReference>
<dbReference type="GO" id="GO:0005524">
    <property type="term" value="F:ATP binding"/>
    <property type="evidence" value="ECO:0007669"/>
    <property type="project" value="UniProtKB-KW"/>
</dbReference>
<dbReference type="EMBL" id="CP060122">
    <property type="protein sequence ID" value="QNG45745.1"/>
    <property type="molecule type" value="Genomic_DNA"/>
</dbReference>
<keyword evidence="5" id="KW-0347">Helicase</keyword>
<evidence type="ECO:0000256" key="1">
    <source>
        <dbReference type="ARBA" id="ARBA00022741"/>
    </source>
</evidence>
<sequence>MRIKEAFDALCESGKLTVVERVDIPARLERVAATPSTFNQGALRDWLTVKHGQADTVWNHQAVALQHIANGSNVVVATGTASGKSLIFQLPIMRELLEGDGVALVIYPLKALLSDQLSRWRQMAQELGLPAYTVAELHGNVRMDERHEALQNARVVAITPDLLQAWFMRQVSSPVFKNFLGKLRYLVIDEAHVYESVFGSNVAYLMRRFMVARNRAAKDLHSTKQLQIIAATATIYSPVDHMACLTGWPFVAVDEADDGSPTHARTLLHIDGPDIGGPAEAMLQDTINEIGHATADTFIAFHNSRQGVERVTRVIDRDDVLPYRSGYEGNDRADIERKLRKGLLRGIVSTSAMEVGIDVSGFTVGLNLGVPQSKKAFRQRVGRVGRASDGVFAIVAPRHAFTQLGSSFQEYFEGSVEPSYLYLDNRFIQFAHARCLMDESEQLGFSDAQIPPGVTWPASFEKVYEVARPGIRRPREFELIAQIGADSPHYNYPLRQVGESNYKLKEGSRSESEQIGDIALNQAIREAYPGATYLHLKRPMKVAEWKSNAFDRSIRLYDAKNPLITRPILHKTVNVGASSEEVVSNRILSGERGLIAEVSLQVNEAVLGYQIGGNSFLYKDLRTKDPRMSKKQREFSTTGVVVQIKDTWFSGSGQQALVRRAVSDALRQMILREKSIAPTDIDDSHSHIAFYQSGVPRRATDTIVIYDSIYGGLRLTEPLFEDFSEFLERLKKAAELAGNEALVSDKIVENLMEWHGSLQEGAMPVGRHLIAPDGELVVYEPGSIVSVRMNGTLVERELLELKFLDLGETKLLMYRYKNREDGDSWVPHDQIEPTGQDWKQVFWHPGSNTFSDPEDGDGNF</sequence>
<dbReference type="GO" id="GO:0003676">
    <property type="term" value="F:nucleic acid binding"/>
    <property type="evidence" value="ECO:0007669"/>
    <property type="project" value="InterPro"/>
</dbReference>
<dbReference type="Gene3D" id="3.40.50.300">
    <property type="entry name" value="P-loop containing nucleotide triphosphate hydrolases"/>
    <property type="match status" value="2"/>
</dbReference>
<dbReference type="Pfam" id="PF00271">
    <property type="entry name" value="Helicase_C"/>
    <property type="match status" value="1"/>
</dbReference>
<dbReference type="GO" id="GO:0036297">
    <property type="term" value="P:interstrand cross-link repair"/>
    <property type="evidence" value="ECO:0007669"/>
    <property type="project" value="TreeGrafter"/>
</dbReference>
<name>A0A9X7YCP0_SPHYA</name>
<dbReference type="PANTHER" id="PTHR47957">
    <property type="entry name" value="ATP-DEPENDENT HELICASE HRQ1"/>
    <property type="match status" value="1"/>
</dbReference>
<gene>
    <name evidence="5" type="ORF">H3V42_28990</name>
</gene>
<dbReference type="InterPro" id="IPR014001">
    <property type="entry name" value="Helicase_ATP-bd"/>
</dbReference>
<dbReference type="SMART" id="SM00487">
    <property type="entry name" value="DEXDc"/>
    <property type="match status" value="1"/>
</dbReference>
<organism evidence="5 6">
    <name type="scientific">Sphingobium yanoikuyae</name>
    <name type="common">Sphingomonas yanoikuyae</name>
    <dbReference type="NCBI Taxonomy" id="13690"/>
    <lineage>
        <taxon>Bacteria</taxon>
        <taxon>Pseudomonadati</taxon>
        <taxon>Pseudomonadota</taxon>
        <taxon>Alphaproteobacteria</taxon>
        <taxon>Sphingomonadales</taxon>
        <taxon>Sphingomonadaceae</taxon>
        <taxon>Sphingobium</taxon>
    </lineage>
</organism>
<evidence type="ECO:0000313" key="5">
    <source>
        <dbReference type="EMBL" id="QNG45745.1"/>
    </source>
</evidence>
<feature type="domain" description="Helicase ATP-binding" evidence="3">
    <location>
        <begin position="65"/>
        <end position="235"/>
    </location>
</feature>
<dbReference type="SUPFAM" id="SSF52540">
    <property type="entry name" value="P-loop containing nucleoside triphosphate hydrolases"/>
    <property type="match status" value="1"/>
</dbReference>